<dbReference type="PANTHER" id="PTHR43546:SF3">
    <property type="entry name" value="UPF0173 METAL-DEPENDENT HYDROLASE MJ1163"/>
    <property type="match status" value="1"/>
</dbReference>
<dbReference type="Proteomes" id="UP000050417">
    <property type="component" value="Unassembled WGS sequence"/>
</dbReference>
<dbReference type="STRING" id="1134406.ADN00_06840"/>
<dbReference type="GO" id="GO:0016787">
    <property type="term" value="F:hydrolase activity"/>
    <property type="evidence" value="ECO:0007669"/>
    <property type="project" value="UniProtKB-UniRule"/>
</dbReference>
<proteinExistence type="inferred from homology"/>
<name>A0A0P6XP88_9CHLR</name>
<evidence type="ECO:0000313" key="4">
    <source>
        <dbReference type="EMBL" id="KPL78433.1"/>
    </source>
</evidence>
<dbReference type="NCBIfam" id="NF001911">
    <property type="entry name" value="PRK00685.1"/>
    <property type="match status" value="1"/>
</dbReference>
<dbReference type="InterPro" id="IPR050114">
    <property type="entry name" value="UPF0173_UPF0282_UlaG_hydrolase"/>
</dbReference>
<keyword evidence="5" id="KW-1185">Reference proteome</keyword>
<evidence type="ECO:0000259" key="3">
    <source>
        <dbReference type="SMART" id="SM00849"/>
    </source>
</evidence>
<evidence type="ECO:0000313" key="5">
    <source>
        <dbReference type="Proteomes" id="UP000050417"/>
    </source>
</evidence>
<dbReference type="InterPro" id="IPR022877">
    <property type="entry name" value="UPF0173"/>
</dbReference>
<dbReference type="OrthoDB" id="9805728at2"/>
<accession>A0A0P6XP88</accession>
<comment type="caution">
    <text evidence="4">The sequence shown here is derived from an EMBL/GenBank/DDBJ whole genome shotgun (WGS) entry which is preliminary data.</text>
</comment>
<dbReference type="SUPFAM" id="SSF56281">
    <property type="entry name" value="Metallo-hydrolase/oxidoreductase"/>
    <property type="match status" value="1"/>
</dbReference>
<reference evidence="4 5" key="1">
    <citation type="submission" date="2015-07" db="EMBL/GenBank/DDBJ databases">
        <title>Genome sequence of Ornatilinea apprima DSM 23815.</title>
        <authorList>
            <person name="Hemp J."/>
            <person name="Ward L.M."/>
            <person name="Pace L.A."/>
            <person name="Fischer W.W."/>
        </authorList>
    </citation>
    <scope>NUCLEOTIDE SEQUENCE [LARGE SCALE GENOMIC DNA]</scope>
    <source>
        <strain evidence="4 5">P3M-1</strain>
    </source>
</reference>
<comment type="similarity">
    <text evidence="2">Belongs to the UPF0173 family.</text>
</comment>
<dbReference type="PATRIC" id="fig|1134406.4.peg.2283"/>
<evidence type="ECO:0000256" key="1">
    <source>
        <dbReference type="ARBA" id="ARBA00022801"/>
    </source>
</evidence>
<gene>
    <name evidence="4" type="ORF">ADN00_06840</name>
</gene>
<dbReference type="HAMAP" id="MF_00457">
    <property type="entry name" value="UPF0173"/>
    <property type="match status" value="1"/>
</dbReference>
<protein>
    <recommendedName>
        <fullName evidence="2">UPF0173 metal-dependent hydrolase ADN00_06840</fullName>
    </recommendedName>
</protein>
<dbReference type="InterPro" id="IPR001279">
    <property type="entry name" value="Metallo-B-lactamas"/>
</dbReference>
<dbReference type="SMART" id="SM00849">
    <property type="entry name" value="Lactamase_B"/>
    <property type="match status" value="1"/>
</dbReference>
<dbReference type="InterPro" id="IPR036866">
    <property type="entry name" value="RibonucZ/Hydroxyglut_hydro"/>
</dbReference>
<keyword evidence="1 2" id="KW-0378">Hydrolase</keyword>
<dbReference type="Pfam" id="PF12706">
    <property type="entry name" value="Lactamase_B_2"/>
    <property type="match status" value="1"/>
</dbReference>
<sequence>MSTQLTWYGHAALGLWTGGFHLLVDPFLSGNPAASSPGESLSADYILITHGHGDHVGDALKIARRCGAKFISVYEIAEWLKKQGFDAHGQHLGGGFHHPFGYLKLTLALHGSILPDGSYGGNPAGFLLTTLEGHKIYIAGDTGLFGDMRLIGEEGIDLAVLPIGDNYTMGPADALRAVKLLEPKHVIPYHYNTFGLIQQDAPAWAKQVEAETSTKVHVLQPGDTFELG</sequence>
<dbReference type="RefSeq" id="WP_075062235.1">
    <property type="nucleotide sequence ID" value="NZ_LGCL01000018.1"/>
</dbReference>
<feature type="domain" description="Metallo-beta-lactamase" evidence="3">
    <location>
        <begin position="9"/>
        <end position="190"/>
    </location>
</feature>
<evidence type="ECO:0000256" key="2">
    <source>
        <dbReference type="HAMAP-Rule" id="MF_00457"/>
    </source>
</evidence>
<dbReference type="EMBL" id="LGCL01000018">
    <property type="protein sequence ID" value="KPL78433.1"/>
    <property type="molecule type" value="Genomic_DNA"/>
</dbReference>
<dbReference type="PANTHER" id="PTHR43546">
    <property type="entry name" value="UPF0173 METAL-DEPENDENT HYDROLASE MJ1163-RELATED"/>
    <property type="match status" value="1"/>
</dbReference>
<organism evidence="4 5">
    <name type="scientific">Ornatilinea apprima</name>
    <dbReference type="NCBI Taxonomy" id="1134406"/>
    <lineage>
        <taxon>Bacteria</taxon>
        <taxon>Bacillati</taxon>
        <taxon>Chloroflexota</taxon>
        <taxon>Anaerolineae</taxon>
        <taxon>Anaerolineales</taxon>
        <taxon>Anaerolineaceae</taxon>
        <taxon>Ornatilinea</taxon>
    </lineage>
</organism>
<dbReference type="AlphaFoldDB" id="A0A0P6XP88"/>
<dbReference type="Gene3D" id="3.60.15.10">
    <property type="entry name" value="Ribonuclease Z/Hydroxyacylglutathione hydrolase-like"/>
    <property type="match status" value="1"/>
</dbReference>